<organism evidence="1 2">
    <name type="scientific">Desulfosarcina ovata subsp. sediminis</name>
    <dbReference type="NCBI Taxonomy" id="885957"/>
    <lineage>
        <taxon>Bacteria</taxon>
        <taxon>Pseudomonadati</taxon>
        <taxon>Thermodesulfobacteriota</taxon>
        <taxon>Desulfobacteria</taxon>
        <taxon>Desulfobacterales</taxon>
        <taxon>Desulfosarcinaceae</taxon>
        <taxon>Desulfosarcina</taxon>
    </lineage>
</organism>
<reference evidence="1 2" key="1">
    <citation type="submission" date="2019-11" db="EMBL/GenBank/DDBJ databases">
        <title>Comparative genomics of hydrocarbon-degrading Desulfosarcina strains.</title>
        <authorList>
            <person name="Watanabe M."/>
            <person name="Kojima H."/>
            <person name="Fukui M."/>
        </authorList>
    </citation>
    <scope>NUCLEOTIDE SEQUENCE [LARGE SCALE GENOMIC DNA]</scope>
    <source>
        <strain evidence="1 2">28bB2T</strain>
    </source>
</reference>
<name>A0A5K8A219_9BACT</name>
<sequence>MLVIRNGGIDAVLDTSDEERILLQELDIMDARLTTLRNRIRQGKRLSVFH</sequence>
<evidence type="ECO:0000313" key="2">
    <source>
        <dbReference type="Proteomes" id="UP000425960"/>
    </source>
</evidence>
<protein>
    <submittedName>
        <fullName evidence="1">Uncharacterized protein</fullName>
    </submittedName>
</protein>
<dbReference type="KEGG" id="dov:DSCO28_69940"/>
<evidence type="ECO:0000313" key="1">
    <source>
        <dbReference type="EMBL" id="BBO86428.1"/>
    </source>
</evidence>
<dbReference type="Proteomes" id="UP000425960">
    <property type="component" value="Chromosome"/>
</dbReference>
<dbReference type="RefSeq" id="WP_155325723.1">
    <property type="nucleotide sequence ID" value="NZ_AP021876.1"/>
</dbReference>
<dbReference type="EMBL" id="AP021876">
    <property type="protein sequence ID" value="BBO86428.1"/>
    <property type="molecule type" value="Genomic_DNA"/>
</dbReference>
<dbReference type="AlphaFoldDB" id="A0A5K8A219"/>
<accession>A0A5K8A219</accession>
<proteinExistence type="predicted"/>
<gene>
    <name evidence="1" type="ORF">DSCO28_69940</name>
</gene>